<dbReference type="AlphaFoldDB" id="A0A9X2C4E6"/>
<dbReference type="SUPFAM" id="SSF53720">
    <property type="entry name" value="ALDH-like"/>
    <property type="match status" value="1"/>
</dbReference>
<evidence type="ECO:0000256" key="4">
    <source>
        <dbReference type="ARBA" id="ARBA00049194"/>
    </source>
</evidence>
<accession>A0A9X2C4E6</accession>
<evidence type="ECO:0000259" key="5">
    <source>
        <dbReference type="Pfam" id="PF00171"/>
    </source>
</evidence>
<dbReference type="PANTHER" id="PTHR42804:SF1">
    <property type="entry name" value="ALDEHYDE DEHYDROGENASE-RELATED"/>
    <property type="match status" value="1"/>
</dbReference>
<dbReference type="CDD" id="cd07138">
    <property type="entry name" value="ALDH_CddD_SSP0762"/>
    <property type="match status" value="1"/>
</dbReference>
<sequence>MRNIDHIYIDGAFVKPHGTERFPLVNPTTEEVIGHVVLADKEDTQRAIAAAKAALPAFSRTSKAQRIGMLERLHAAVIARAEALRDATIEEYGGPVSRASWVSQYAAQAFLDAARTLETYEFERRVGSAIVVMEPVGVSVLITPWNSNAGSICSKLAMAIAAGCTTVIKPSEMSAIQTRIVAEAFHEADLPAGVVNIINGRGDVVGTELSTNPDVARISFTGSTGTGKIIARQALDTMKRVSLALGGKSPTILLEDADFEKAVPAALNIAFQNNGQACIAGSRLLVPHRRLAQVVELAQAAVAAMKVGDPADPATTIGPMANRNQFDRVQAYIRRGLEQGATLVAGGEGRPRGFDRGFFVKPTVFANVGNDMTIAQEEIFGPVLSIITYRDEDDAVAIANDSAFGLHAYVFSADTRHAQAVARRLEAGRVAINGMQHDPLAPFGGYKQSGVGREFGLFGLESFLEAKTVMTA</sequence>
<evidence type="ECO:0000256" key="1">
    <source>
        <dbReference type="ARBA" id="ARBA00009986"/>
    </source>
</evidence>
<reference evidence="6" key="1">
    <citation type="submission" date="2021-11" db="EMBL/GenBank/DDBJ databases">
        <title>BS-T2-15 a new species belonging to the Comamonadaceae family isolated from the soil of a French oak forest.</title>
        <authorList>
            <person name="Mieszkin S."/>
            <person name="Alain K."/>
        </authorList>
    </citation>
    <scope>NUCLEOTIDE SEQUENCE</scope>
    <source>
        <strain evidence="6">BS-T2-15</strain>
    </source>
</reference>
<dbReference type="InterPro" id="IPR016163">
    <property type="entry name" value="Ald_DH_C"/>
</dbReference>
<evidence type="ECO:0000256" key="3">
    <source>
        <dbReference type="ARBA" id="ARBA00024226"/>
    </source>
</evidence>
<evidence type="ECO:0000313" key="7">
    <source>
        <dbReference type="Proteomes" id="UP001139353"/>
    </source>
</evidence>
<dbReference type="FunFam" id="3.40.309.10:FF:000012">
    <property type="entry name" value="Betaine aldehyde dehydrogenase"/>
    <property type="match status" value="1"/>
</dbReference>
<name>A0A9X2C4E6_9BURK</name>
<keyword evidence="7" id="KW-1185">Reference proteome</keyword>
<evidence type="ECO:0000256" key="2">
    <source>
        <dbReference type="ARBA" id="ARBA00023002"/>
    </source>
</evidence>
<comment type="caution">
    <text evidence="6">The sequence shown here is derived from an EMBL/GenBank/DDBJ whole genome shotgun (WGS) entry which is preliminary data.</text>
</comment>
<dbReference type="GO" id="GO:0004029">
    <property type="term" value="F:aldehyde dehydrogenase (NAD+) activity"/>
    <property type="evidence" value="ECO:0007669"/>
    <property type="project" value="UniProtKB-EC"/>
</dbReference>
<dbReference type="Pfam" id="PF00171">
    <property type="entry name" value="Aldedh"/>
    <property type="match status" value="1"/>
</dbReference>
<dbReference type="InterPro" id="IPR016160">
    <property type="entry name" value="Ald_DH_CS_CYS"/>
</dbReference>
<dbReference type="EC" id="1.2.1.3" evidence="3"/>
<keyword evidence="2" id="KW-0560">Oxidoreductase</keyword>
<dbReference type="PROSITE" id="PS00070">
    <property type="entry name" value="ALDEHYDE_DEHYDR_CYS"/>
    <property type="match status" value="1"/>
</dbReference>
<dbReference type="RefSeq" id="WP_275685426.1">
    <property type="nucleotide sequence ID" value="NZ_JAJLJH010000014.1"/>
</dbReference>
<proteinExistence type="inferred from homology"/>
<gene>
    <name evidence="6" type="ORF">LPC04_26960</name>
</gene>
<dbReference type="EMBL" id="JAJLJH010000014">
    <property type="protein sequence ID" value="MCK9689375.1"/>
    <property type="molecule type" value="Genomic_DNA"/>
</dbReference>
<evidence type="ECO:0000313" key="6">
    <source>
        <dbReference type="EMBL" id="MCK9689375.1"/>
    </source>
</evidence>
<dbReference type="InterPro" id="IPR016162">
    <property type="entry name" value="Ald_DH_N"/>
</dbReference>
<feature type="domain" description="Aldehyde dehydrogenase" evidence="5">
    <location>
        <begin position="13"/>
        <end position="469"/>
    </location>
</feature>
<comment type="catalytic activity">
    <reaction evidence="4">
        <text>an aldehyde + NAD(+) + H2O = a carboxylate + NADH + 2 H(+)</text>
        <dbReference type="Rhea" id="RHEA:16185"/>
        <dbReference type="ChEBI" id="CHEBI:15377"/>
        <dbReference type="ChEBI" id="CHEBI:15378"/>
        <dbReference type="ChEBI" id="CHEBI:17478"/>
        <dbReference type="ChEBI" id="CHEBI:29067"/>
        <dbReference type="ChEBI" id="CHEBI:57540"/>
        <dbReference type="ChEBI" id="CHEBI:57945"/>
        <dbReference type="EC" id="1.2.1.3"/>
    </reaction>
</comment>
<dbReference type="Gene3D" id="3.40.605.10">
    <property type="entry name" value="Aldehyde Dehydrogenase, Chain A, domain 1"/>
    <property type="match status" value="1"/>
</dbReference>
<dbReference type="InterPro" id="IPR016161">
    <property type="entry name" value="Ald_DH/histidinol_DH"/>
</dbReference>
<dbReference type="Gene3D" id="3.40.309.10">
    <property type="entry name" value="Aldehyde Dehydrogenase, Chain A, domain 2"/>
    <property type="match status" value="1"/>
</dbReference>
<protein>
    <recommendedName>
        <fullName evidence="3">aldehyde dehydrogenase (NAD(+))</fullName>
        <ecNumber evidence="3">1.2.1.3</ecNumber>
    </recommendedName>
</protein>
<comment type="similarity">
    <text evidence="1">Belongs to the aldehyde dehydrogenase family.</text>
</comment>
<organism evidence="6 7">
    <name type="scientific">Scleromatobacter humisilvae</name>
    <dbReference type="NCBI Taxonomy" id="2897159"/>
    <lineage>
        <taxon>Bacteria</taxon>
        <taxon>Pseudomonadati</taxon>
        <taxon>Pseudomonadota</taxon>
        <taxon>Betaproteobacteria</taxon>
        <taxon>Burkholderiales</taxon>
        <taxon>Sphaerotilaceae</taxon>
        <taxon>Scleromatobacter</taxon>
    </lineage>
</organism>
<dbReference type="InterPro" id="IPR015590">
    <property type="entry name" value="Aldehyde_DH_dom"/>
</dbReference>
<dbReference type="PANTHER" id="PTHR42804">
    <property type="entry name" value="ALDEHYDE DEHYDROGENASE"/>
    <property type="match status" value="1"/>
</dbReference>
<dbReference type="Proteomes" id="UP001139353">
    <property type="component" value="Unassembled WGS sequence"/>
</dbReference>